<evidence type="ECO:0000313" key="2">
    <source>
        <dbReference type="EMBL" id="ANV80495.1"/>
    </source>
</evidence>
<dbReference type="PANTHER" id="PTHR47619">
    <property type="entry name" value="METALLO-HYDROLASE YYCJ-RELATED"/>
    <property type="match status" value="1"/>
</dbReference>
<feature type="domain" description="Metallo-beta-lactamase" evidence="1">
    <location>
        <begin position="13"/>
        <end position="191"/>
    </location>
</feature>
<dbReference type="SMART" id="SM00849">
    <property type="entry name" value="Lactamase_B"/>
    <property type="match status" value="1"/>
</dbReference>
<proteinExistence type="predicted"/>
<dbReference type="InterPro" id="IPR001279">
    <property type="entry name" value="Metallo-B-lactamas"/>
</dbReference>
<dbReference type="AlphaFoldDB" id="A0A1B1TDY2"/>
<dbReference type="SUPFAM" id="SSF56281">
    <property type="entry name" value="Metallo-hydrolase/oxidoreductase"/>
    <property type="match status" value="1"/>
</dbReference>
<protein>
    <submittedName>
        <fullName evidence="2">Beta-lactamase domain-containing protein</fullName>
    </submittedName>
</protein>
<evidence type="ECO:0000259" key="1">
    <source>
        <dbReference type="SMART" id="SM00849"/>
    </source>
</evidence>
<dbReference type="Gene3D" id="3.60.15.10">
    <property type="entry name" value="Ribonuclease Z/Hydroxyacylglutathione hydrolase-like"/>
    <property type="match status" value="1"/>
</dbReference>
<sequence length="268" mass="29699">MSMKITHLGSGSKGNATLLSTDDENILIDCGFSLLQTEKKLKSIGLEGEDISSIIVTHHHGDHSNSAERASKKWGAELHCNIGTAIKMGWEPISTCKTFNNLDRVECGYNFSFIGVPIPHDKADNVAIITNSGRGEKAAFLTDLGESTIELKKYLEGCRHISIEANYDQKKLFMSSYPESLKRRISGRGGHLSNFQTGKLLSEVMHTKLESIVLCHLSDKNNAPHLAESEVLYHIGDKYNGDIAISRQIGPEFSHYLGQQDEEKIRVQ</sequence>
<dbReference type="EMBL" id="KP211890">
    <property type="protein sequence ID" value="ANV80495.1"/>
    <property type="molecule type" value="Genomic_DNA"/>
</dbReference>
<dbReference type="InterPro" id="IPR052533">
    <property type="entry name" value="WalJ/YycJ-like"/>
</dbReference>
<reference evidence="2" key="2">
    <citation type="journal article" date="2015" name="ISME J.">
        <title>A new class of marine Euryarchaeota group II from the Mediterranean deep chlorophyll maximum.</title>
        <authorList>
            <person name="Martin-Cuadrado A.B."/>
            <person name="Garcia-Heredia I."/>
            <person name="Molto A.G."/>
            <person name="Lopez-Ubeda R."/>
            <person name="Kimes N."/>
            <person name="Lopez-Garcia P."/>
            <person name="Moreira D."/>
            <person name="Rodriguez-Valera F."/>
        </authorList>
    </citation>
    <scope>NUCLEOTIDE SEQUENCE</scope>
</reference>
<accession>A0A1B1TDY2</accession>
<organism evidence="2">
    <name type="scientific">uncultured Poseidoniia archaeon</name>
    <dbReference type="NCBI Taxonomy" id="1697135"/>
    <lineage>
        <taxon>Archaea</taxon>
        <taxon>Methanobacteriati</taxon>
        <taxon>Thermoplasmatota</taxon>
        <taxon>Candidatus Poseidoniia</taxon>
        <taxon>environmental samples</taxon>
    </lineage>
</organism>
<reference evidence="2" key="1">
    <citation type="submission" date="2014-11" db="EMBL/GenBank/DDBJ databases">
        <authorList>
            <person name="Zhu J."/>
            <person name="Qi W."/>
            <person name="Song R."/>
        </authorList>
    </citation>
    <scope>NUCLEOTIDE SEQUENCE</scope>
</reference>
<dbReference type="InterPro" id="IPR036866">
    <property type="entry name" value="RibonucZ/Hydroxyglut_hydro"/>
</dbReference>
<dbReference type="PANTHER" id="PTHR47619:SF1">
    <property type="entry name" value="EXODEOXYRIBONUCLEASE WALJ"/>
    <property type="match status" value="1"/>
</dbReference>
<name>A0A1B1TDY2_9ARCH</name>
<dbReference type="Pfam" id="PF00753">
    <property type="entry name" value="Lactamase_B"/>
    <property type="match status" value="1"/>
</dbReference>